<keyword evidence="3" id="KW-0067">ATP-binding</keyword>
<evidence type="ECO:0000259" key="1">
    <source>
        <dbReference type="PROSITE" id="PS51192"/>
    </source>
</evidence>
<dbReference type="GO" id="GO:0016787">
    <property type="term" value="F:hydrolase activity"/>
    <property type="evidence" value="ECO:0007669"/>
    <property type="project" value="InterPro"/>
</dbReference>
<dbReference type="InterPro" id="IPR050742">
    <property type="entry name" value="Helicase_Restrict-Modif_Enz"/>
</dbReference>
<sequence>MQLRPYQTDAINSIYDWFAAGKKAPLVVTPTGSGKSVILAEFIRRACTEHPNTHILVVTHVKELVAQDAKAIKNIWAHAKVGVYSAGLGKRQLSQITVASVQSIYKRPEFHNRFDLIIVDEAHLIPHSDNGMYRQLLDSAIAANPFTKLIGLTATPFRLDSGSLHEGEGALFDGICYEANVADLIKQGYLCKLTSRNGVNVDLEGIKKVGGDFNLGQLGERMSAMRLVEQHADLIVKRCQQRNSWLIFAVTVEHAKQICAALKRRGIACGYVSGDMGNTERDVQINNFKTGRTQALVNCSILTTGFDYPAIDAVVMLRPTMSAGLYVQMVGRGLRLDSTKTDCLVLDFGGNIMRHGFIDQVEGRRKNKGEAGEIPVKECPSCNLMVPIMTLTCPDCQHEFPKPERITNEYHHEGALLSIDVPPVTLNVDRVDYTSHLGKSGKHTLKVTYRCGLQSVNEYVCLDHDGWAKTKAQNWWVRRAPKFVPNSVDQALKLTQHLMAPKAIVVNMAAKFPEITSYQFHKELEAA</sequence>
<organism evidence="3">
    <name type="scientific">uncultured Caudovirales phage</name>
    <dbReference type="NCBI Taxonomy" id="2100421"/>
    <lineage>
        <taxon>Viruses</taxon>
        <taxon>Duplodnaviria</taxon>
        <taxon>Heunggongvirae</taxon>
        <taxon>Uroviricota</taxon>
        <taxon>Caudoviricetes</taxon>
        <taxon>Peduoviridae</taxon>
        <taxon>Maltschvirus</taxon>
        <taxon>Maltschvirus maltsch</taxon>
    </lineage>
</organism>
<dbReference type="InterPro" id="IPR014001">
    <property type="entry name" value="Helicase_ATP-bd"/>
</dbReference>
<dbReference type="PROSITE" id="PS51192">
    <property type="entry name" value="HELICASE_ATP_BIND_1"/>
    <property type="match status" value="1"/>
</dbReference>
<keyword evidence="3" id="KW-0378">Hydrolase</keyword>
<dbReference type="EMBL" id="LR796179">
    <property type="protein sequence ID" value="CAB4124840.1"/>
    <property type="molecule type" value="Genomic_DNA"/>
</dbReference>
<dbReference type="PROSITE" id="PS51194">
    <property type="entry name" value="HELICASE_CTER"/>
    <property type="match status" value="1"/>
</dbReference>
<dbReference type="Pfam" id="PF04851">
    <property type="entry name" value="ResIII"/>
    <property type="match status" value="1"/>
</dbReference>
<dbReference type="InterPro" id="IPR027417">
    <property type="entry name" value="P-loop_NTPase"/>
</dbReference>
<dbReference type="InterPro" id="IPR006935">
    <property type="entry name" value="Helicase/UvrB_N"/>
</dbReference>
<keyword evidence="3" id="KW-0347">Helicase</keyword>
<dbReference type="SMART" id="SM00487">
    <property type="entry name" value="DEXDc"/>
    <property type="match status" value="1"/>
</dbReference>
<reference evidence="3" key="1">
    <citation type="submission" date="2020-04" db="EMBL/GenBank/DDBJ databases">
        <authorList>
            <person name="Chiriac C."/>
            <person name="Salcher M."/>
            <person name="Ghai R."/>
            <person name="Kavagutti S V."/>
        </authorList>
    </citation>
    <scope>NUCLEOTIDE SEQUENCE</scope>
</reference>
<dbReference type="Gene3D" id="3.40.50.300">
    <property type="entry name" value="P-loop containing nucleotide triphosphate hydrolases"/>
    <property type="match status" value="2"/>
</dbReference>
<dbReference type="GO" id="GO:0004386">
    <property type="term" value="F:helicase activity"/>
    <property type="evidence" value="ECO:0007669"/>
    <property type="project" value="UniProtKB-KW"/>
</dbReference>
<dbReference type="GO" id="GO:0003677">
    <property type="term" value="F:DNA binding"/>
    <property type="evidence" value="ECO:0007669"/>
    <property type="project" value="InterPro"/>
</dbReference>
<feature type="domain" description="Helicase C-terminal" evidence="2">
    <location>
        <begin position="227"/>
        <end position="380"/>
    </location>
</feature>
<dbReference type="Pfam" id="PF00271">
    <property type="entry name" value="Helicase_C"/>
    <property type="match status" value="1"/>
</dbReference>
<dbReference type="PANTHER" id="PTHR47396">
    <property type="entry name" value="TYPE I RESTRICTION ENZYME ECOKI R PROTEIN"/>
    <property type="match status" value="1"/>
</dbReference>
<gene>
    <name evidence="3" type="ORF">UFOVP65_35</name>
</gene>
<evidence type="ECO:0000259" key="2">
    <source>
        <dbReference type="PROSITE" id="PS51194"/>
    </source>
</evidence>
<proteinExistence type="predicted"/>
<dbReference type="InterPro" id="IPR001650">
    <property type="entry name" value="Helicase_C-like"/>
</dbReference>
<protein>
    <submittedName>
        <fullName evidence="3">SSL2 DNA or RNA helicases of superfamily II</fullName>
    </submittedName>
</protein>
<dbReference type="PANTHER" id="PTHR47396:SF1">
    <property type="entry name" value="ATP-DEPENDENT HELICASE IRC3-RELATED"/>
    <property type="match status" value="1"/>
</dbReference>
<name>A0A6J5KX95_9CAUD</name>
<dbReference type="SMART" id="SM00490">
    <property type="entry name" value="HELICc"/>
    <property type="match status" value="1"/>
</dbReference>
<evidence type="ECO:0000313" key="3">
    <source>
        <dbReference type="EMBL" id="CAB4124840.1"/>
    </source>
</evidence>
<dbReference type="GO" id="GO:0005524">
    <property type="term" value="F:ATP binding"/>
    <property type="evidence" value="ECO:0007669"/>
    <property type="project" value="InterPro"/>
</dbReference>
<feature type="domain" description="Helicase ATP-binding" evidence="1">
    <location>
        <begin position="16"/>
        <end position="174"/>
    </location>
</feature>
<dbReference type="SUPFAM" id="SSF52540">
    <property type="entry name" value="P-loop containing nucleoside triphosphate hydrolases"/>
    <property type="match status" value="1"/>
</dbReference>
<keyword evidence="3" id="KW-0547">Nucleotide-binding</keyword>
<accession>A0A6J5KX95</accession>